<evidence type="ECO:0000313" key="3">
    <source>
        <dbReference type="Proteomes" id="UP000242367"/>
    </source>
</evidence>
<protein>
    <recommendedName>
        <fullName evidence="1">HTH cro/C1-type domain-containing protein</fullName>
    </recommendedName>
</protein>
<dbReference type="InterPro" id="IPR010982">
    <property type="entry name" value="Lambda_DNA-bd_dom_sf"/>
</dbReference>
<evidence type="ECO:0000259" key="1">
    <source>
        <dbReference type="PROSITE" id="PS50943"/>
    </source>
</evidence>
<dbReference type="RefSeq" id="WP_103560904.1">
    <property type="nucleotide sequence ID" value="NZ_MTBP01000001.1"/>
</dbReference>
<comment type="caution">
    <text evidence="2">The sequence shown here is derived from an EMBL/GenBank/DDBJ whole genome shotgun (WGS) entry which is preliminary data.</text>
</comment>
<keyword evidence="3" id="KW-1185">Reference proteome</keyword>
<dbReference type="GO" id="GO:0003677">
    <property type="term" value="F:DNA binding"/>
    <property type="evidence" value="ECO:0007669"/>
    <property type="project" value="InterPro"/>
</dbReference>
<organism evidence="2 3">
    <name type="scientific">Actinomadura rubteroloni</name>
    <dbReference type="NCBI Taxonomy" id="1926885"/>
    <lineage>
        <taxon>Bacteria</taxon>
        <taxon>Bacillati</taxon>
        <taxon>Actinomycetota</taxon>
        <taxon>Actinomycetes</taxon>
        <taxon>Streptosporangiales</taxon>
        <taxon>Thermomonosporaceae</taxon>
        <taxon>Actinomadura</taxon>
    </lineage>
</organism>
<dbReference type="Proteomes" id="UP000242367">
    <property type="component" value="Unassembled WGS sequence"/>
</dbReference>
<sequence length="262" mass="29615">MAQLKKPLPNLRRFGEGVDKFREQKGWTRQQLADMIPISNGFLGQILQGKNKCSLQVAEKLDELLEANGEILAAWKMYVADSMSPRAFADFEEYEATAEILRAADMMFVNGLFQTEDYARALVRTEDALLARMARQAKILGQEHPPKIFSVMEEGVFYRGVGSRKIMRAQLEHILVLSEREEIYTQVAPFGRYKGVDGTFAIATQPDNTSVAFLANNADGETVRGDGIISRQFEAFGILQARALNVEDSRVFIRKVIEERWT</sequence>
<dbReference type="EMBL" id="MTBP01000001">
    <property type="protein sequence ID" value="POM25849.1"/>
    <property type="molecule type" value="Genomic_DNA"/>
</dbReference>
<gene>
    <name evidence="2" type="ORF">BTM25_02320</name>
</gene>
<evidence type="ECO:0000313" key="2">
    <source>
        <dbReference type="EMBL" id="POM25849.1"/>
    </source>
</evidence>
<dbReference type="Gene3D" id="1.10.260.40">
    <property type="entry name" value="lambda repressor-like DNA-binding domains"/>
    <property type="match status" value="1"/>
</dbReference>
<dbReference type="AlphaFoldDB" id="A0A2P4ULH3"/>
<reference evidence="2 3" key="1">
    <citation type="journal article" date="2017" name="Chemistry">
        <title>Isolation, Biosynthesis and Chemical Modifications of Rubterolones A-F: Rare Tropolone Alkaloids from Actinomadura sp. 5-2.</title>
        <authorList>
            <person name="Guo H."/>
            <person name="Benndorf R."/>
            <person name="Leichnitz D."/>
            <person name="Klassen J.L."/>
            <person name="Vollmers J."/>
            <person name="Gorls H."/>
            <person name="Steinacker M."/>
            <person name="Weigel C."/>
            <person name="Dahse H.M."/>
            <person name="Kaster A.K."/>
            <person name="de Beer Z.W."/>
            <person name="Poulsen M."/>
            <person name="Beemelmanns C."/>
        </authorList>
    </citation>
    <scope>NUCLEOTIDE SEQUENCE [LARGE SCALE GENOMIC DNA]</scope>
    <source>
        <strain evidence="2 3">5-2</strain>
    </source>
</reference>
<feature type="domain" description="HTH cro/C1-type" evidence="1">
    <location>
        <begin position="18"/>
        <end position="72"/>
    </location>
</feature>
<dbReference type="SUPFAM" id="SSF47413">
    <property type="entry name" value="lambda repressor-like DNA-binding domains"/>
    <property type="match status" value="1"/>
</dbReference>
<accession>A0A2P4ULH3</accession>
<dbReference type="PROSITE" id="PS50943">
    <property type="entry name" value="HTH_CROC1"/>
    <property type="match status" value="1"/>
</dbReference>
<dbReference type="Pfam" id="PF19054">
    <property type="entry name" value="DUF5753"/>
    <property type="match status" value="1"/>
</dbReference>
<dbReference type="CDD" id="cd00093">
    <property type="entry name" value="HTH_XRE"/>
    <property type="match status" value="1"/>
</dbReference>
<dbReference type="InterPro" id="IPR043917">
    <property type="entry name" value="DUF5753"/>
</dbReference>
<dbReference type="SMART" id="SM00530">
    <property type="entry name" value="HTH_XRE"/>
    <property type="match status" value="1"/>
</dbReference>
<dbReference type="InterPro" id="IPR001387">
    <property type="entry name" value="Cro/C1-type_HTH"/>
</dbReference>
<name>A0A2P4ULH3_9ACTN</name>
<proteinExistence type="predicted"/>
<dbReference type="Pfam" id="PF13560">
    <property type="entry name" value="HTH_31"/>
    <property type="match status" value="1"/>
</dbReference>